<sequence>PSHQFGRVVVKARTRRPRSLSSLLARRHAEFIRDRPSFAGSFETPPRHDKTACPRVLRRPRPLLVTIGVLAPPSLALIRGAPGLSPGQRGGVNGAAPVPSAVLIRARDVISYISSCFKMLIVASVASGGEVCVSSSWTRVAATTCRPLLWAGAPPRTDGPSLSPRVLPGARLSGLAPAVVVQEDQFPRCLHQLLLLGPPSIQSFSESHLLSEGRDFGTSTRRGRVTVKCSPGGDAAGRAGCVLSIARQKHAPRCDAKSKIVPHPPQRLRSITGNRRCGQWPILAGGAPWMYIQDVLRGKTARRIDSCHPLSPTITTYRPFSERSSSKHWDTQCQRDTSDGPIDMPQEPRRARL</sequence>
<evidence type="ECO:0000256" key="1">
    <source>
        <dbReference type="SAM" id="MobiDB-lite"/>
    </source>
</evidence>
<dbReference type="AlphaFoldDB" id="K0SSB6"/>
<protein>
    <submittedName>
        <fullName evidence="2">Uncharacterized protein</fullName>
    </submittedName>
</protein>
<evidence type="ECO:0000313" key="2">
    <source>
        <dbReference type="EMBL" id="EJK63956.1"/>
    </source>
</evidence>
<gene>
    <name evidence="2" type="ORF">THAOC_15358</name>
</gene>
<reference evidence="2 3" key="1">
    <citation type="journal article" date="2012" name="Genome Biol.">
        <title>Genome and low-iron response of an oceanic diatom adapted to chronic iron limitation.</title>
        <authorList>
            <person name="Lommer M."/>
            <person name="Specht M."/>
            <person name="Roy A.S."/>
            <person name="Kraemer L."/>
            <person name="Andreson R."/>
            <person name="Gutowska M.A."/>
            <person name="Wolf J."/>
            <person name="Bergner S.V."/>
            <person name="Schilhabel M.B."/>
            <person name="Klostermeier U.C."/>
            <person name="Beiko R.G."/>
            <person name="Rosenstiel P."/>
            <person name="Hippler M."/>
            <person name="Laroche J."/>
        </authorList>
    </citation>
    <scope>NUCLEOTIDE SEQUENCE [LARGE SCALE GENOMIC DNA]</scope>
    <source>
        <strain evidence="2 3">CCMP1005</strain>
    </source>
</reference>
<feature type="non-terminal residue" evidence="2">
    <location>
        <position position="1"/>
    </location>
</feature>
<feature type="region of interest" description="Disordered" evidence="1">
    <location>
        <begin position="315"/>
        <end position="353"/>
    </location>
</feature>
<organism evidence="2 3">
    <name type="scientific">Thalassiosira oceanica</name>
    <name type="common">Marine diatom</name>
    <dbReference type="NCBI Taxonomy" id="159749"/>
    <lineage>
        <taxon>Eukaryota</taxon>
        <taxon>Sar</taxon>
        <taxon>Stramenopiles</taxon>
        <taxon>Ochrophyta</taxon>
        <taxon>Bacillariophyta</taxon>
        <taxon>Coscinodiscophyceae</taxon>
        <taxon>Thalassiosirophycidae</taxon>
        <taxon>Thalassiosirales</taxon>
        <taxon>Thalassiosiraceae</taxon>
        <taxon>Thalassiosira</taxon>
    </lineage>
</organism>
<keyword evidence="3" id="KW-1185">Reference proteome</keyword>
<dbReference type="Proteomes" id="UP000266841">
    <property type="component" value="Unassembled WGS sequence"/>
</dbReference>
<feature type="compositionally biased region" description="Basic and acidic residues" evidence="1">
    <location>
        <begin position="320"/>
        <end position="330"/>
    </location>
</feature>
<dbReference type="EMBL" id="AGNL01017828">
    <property type="protein sequence ID" value="EJK63956.1"/>
    <property type="molecule type" value="Genomic_DNA"/>
</dbReference>
<proteinExistence type="predicted"/>
<evidence type="ECO:0000313" key="3">
    <source>
        <dbReference type="Proteomes" id="UP000266841"/>
    </source>
</evidence>
<accession>K0SSB6</accession>
<comment type="caution">
    <text evidence="2">The sequence shown here is derived from an EMBL/GenBank/DDBJ whole genome shotgun (WGS) entry which is preliminary data.</text>
</comment>
<name>K0SSB6_THAOC</name>